<dbReference type="InterPro" id="IPR019786">
    <property type="entry name" value="Zinc_finger_PHD-type_CS"/>
</dbReference>
<protein>
    <submittedName>
        <fullName evidence="8">Zinc finger CCCH domain-containing protein 44</fullName>
    </submittedName>
</protein>
<dbReference type="PROSITE" id="PS50016">
    <property type="entry name" value="ZF_PHD_2"/>
    <property type="match status" value="1"/>
</dbReference>
<comment type="caution">
    <text evidence="8">The sequence shown here is derived from an EMBL/GenBank/DDBJ whole genome shotgun (WGS) entry which is preliminary data.</text>
</comment>
<keyword evidence="3" id="KW-0862">Zinc</keyword>
<dbReference type="PANTHER" id="PTHR46695:SF4">
    <property type="entry name" value="ZINC FINGER CCCH DOMAIN-CONTAINING PROTEIN 44"/>
    <property type="match status" value="1"/>
</dbReference>
<dbReference type="InterPro" id="IPR011011">
    <property type="entry name" value="Znf_FYVE_PHD"/>
</dbReference>
<dbReference type="CDD" id="cd15568">
    <property type="entry name" value="PHD5_NSD"/>
    <property type="match status" value="1"/>
</dbReference>
<proteinExistence type="predicted"/>
<feature type="region of interest" description="Disordered" evidence="6">
    <location>
        <begin position="43"/>
        <end position="64"/>
    </location>
</feature>
<dbReference type="PROSITE" id="PS01359">
    <property type="entry name" value="ZF_PHD_1"/>
    <property type="match status" value="1"/>
</dbReference>
<evidence type="ECO:0000256" key="5">
    <source>
        <dbReference type="PROSITE-ProRule" id="PRU00146"/>
    </source>
</evidence>
<dbReference type="GO" id="GO:0008270">
    <property type="term" value="F:zinc ion binding"/>
    <property type="evidence" value="ECO:0007669"/>
    <property type="project" value="UniProtKB-KW"/>
</dbReference>
<dbReference type="AlphaFoldDB" id="A0A7J0F5G0"/>
<evidence type="ECO:0000256" key="6">
    <source>
        <dbReference type="SAM" id="MobiDB-lite"/>
    </source>
</evidence>
<dbReference type="Gene3D" id="3.30.40.10">
    <property type="entry name" value="Zinc/RING finger domain, C3HC4 (zinc finger)"/>
    <property type="match status" value="1"/>
</dbReference>
<accession>A0A7J0F5G0</accession>
<evidence type="ECO:0000313" key="8">
    <source>
        <dbReference type="EMBL" id="GFY93945.1"/>
    </source>
</evidence>
<dbReference type="OrthoDB" id="6415790at2759"/>
<evidence type="ECO:0000256" key="4">
    <source>
        <dbReference type="ARBA" id="ARBA00023125"/>
    </source>
</evidence>
<dbReference type="InterPro" id="IPR001965">
    <property type="entry name" value="Znf_PHD"/>
</dbReference>
<keyword evidence="1" id="KW-0479">Metal-binding</keyword>
<dbReference type="GO" id="GO:0003677">
    <property type="term" value="F:DNA binding"/>
    <property type="evidence" value="ECO:0007669"/>
    <property type="project" value="UniProtKB-KW"/>
</dbReference>
<dbReference type="SMART" id="SM00249">
    <property type="entry name" value="PHD"/>
    <property type="match status" value="1"/>
</dbReference>
<feature type="domain" description="PHD-type" evidence="7">
    <location>
        <begin position="69"/>
        <end position="135"/>
    </location>
</feature>
<organism evidence="8 9">
    <name type="scientific">Actinidia rufa</name>
    <dbReference type="NCBI Taxonomy" id="165716"/>
    <lineage>
        <taxon>Eukaryota</taxon>
        <taxon>Viridiplantae</taxon>
        <taxon>Streptophyta</taxon>
        <taxon>Embryophyta</taxon>
        <taxon>Tracheophyta</taxon>
        <taxon>Spermatophyta</taxon>
        <taxon>Magnoliopsida</taxon>
        <taxon>eudicotyledons</taxon>
        <taxon>Gunneridae</taxon>
        <taxon>Pentapetalae</taxon>
        <taxon>asterids</taxon>
        <taxon>Ericales</taxon>
        <taxon>Actinidiaceae</taxon>
        <taxon>Actinidia</taxon>
    </lineage>
</organism>
<evidence type="ECO:0000259" key="7">
    <source>
        <dbReference type="PROSITE" id="PS50016"/>
    </source>
</evidence>
<dbReference type="FunFam" id="3.30.40.10:FF:000303">
    <property type="entry name" value="Zinc finger CCCH domain-containing protein 19"/>
    <property type="match status" value="1"/>
</dbReference>
<name>A0A7J0F5G0_9ERIC</name>
<sequence length="208" mass="23495">MPSMEAEDRIHEMDDSNLVRVPVAVPDSVVGVEKDPAAVEVKVVEKRKRGRPPKGQAKPPPAKKTKEDEDVCFICFDGGSLVLCDRRGCPKAYHPACIKRDEAFFRSKAKWNCGWHICSNCQKAAHYMCYTCTYSLCKACTKDSDYLCVRENKGFCATCMKTIMLIENNDQGNKEMDPWIFTRLLELTPIKLVEDLGECRSRVSPFSS</sequence>
<reference evidence="8 9" key="1">
    <citation type="submission" date="2019-07" db="EMBL/GenBank/DDBJ databases">
        <title>De Novo Assembly of kiwifruit Actinidia rufa.</title>
        <authorList>
            <person name="Sugita-Konishi S."/>
            <person name="Sato K."/>
            <person name="Mori E."/>
            <person name="Abe Y."/>
            <person name="Kisaki G."/>
            <person name="Hamano K."/>
            <person name="Suezawa K."/>
            <person name="Otani M."/>
            <person name="Fukuda T."/>
            <person name="Manabe T."/>
            <person name="Gomi K."/>
            <person name="Tabuchi M."/>
            <person name="Akimitsu K."/>
            <person name="Kataoka I."/>
        </authorList>
    </citation>
    <scope>NUCLEOTIDE SEQUENCE [LARGE SCALE GENOMIC DNA]</scope>
    <source>
        <strain evidence="9">cv. Fuchu</strain>
    </source>
</reference>
<evidence type="ECO:0000313" key="9">
    <source>
        <dbReference type="Proteomes" id="UP000585474"/>
    </source>
</evidence>
<dbReference type="PANTHER" id="PTHR46695">
    <property type="entry name" value="ZINC FINGER CCCH DOMAIN-CONTAINING PROTEIN 44-RELATED"/>
    <property type="match status" value="1"/>
</dbReference>
<keyword evidence="9" id="KW-1185">Reference proteome</keyword>
<keyword evidence="4" id="KW-0238">DNA-binding</keyword>
<gene>
    <name evidence="8" type="ORF">Acr_09g0003910</name>
</gene>
<evidence type="ECO:0000256" key="3">
    <source>
        <dbReference type="ARBA" id="ARBA00022833"/>
    </source>
</evidence>
<dbReference type="InterPro" id="IPR013083">
    <property type="entry name" value="Znf_RING/FYVE/PHD"/>
</dbReference>
<dbReference type="Proteomes" id="UP000585474">
    <property type="component" value="Unassembled WGS sequence"/>
</dbReference>
<dbReference type="InterPro" id="IPR019787">
    <property type="entry name" value="Znf_PHD-finger"/>
</dbReference>
<dbReference type="SUPFAM" id="SSF57903">
    <property type="entry name" value="FYVE/PHD zinc finger"/>
    <property type="match status" value="1"/>
</dbReference>
<dbReference type="Pfam" id="PF22908">
    <property type="entry name" value="PHD_NSD"/>
    <property type="match status" value="1"/>
</dbReference>
<keyword evidence="2 5" id="KW-0863">Zinc-finger</keyword>
<evidence type="ECO:0000256" key="2">
    <source>
        <dbReference type="ARBA" id="ARBA00022771"/>
    </source>
</evidence>
<evidence type="ECO:0000256" key="1">
    <source>
        <dbReference type="ARBA" id="ARBA00022723"/>
    </source>
</evidence>
<dbReference type="EMBL" id="BJWL01000009">
    <property type="protein sequence ID" value="GFY93945.1"/>
    <property type="molecule type" value="Genomic_DNA"/>
</dbReference>
<dbReference type="InterPro" id="IPR055198">
    <property type="entry name" value="NSD_PHD"/>
</dbReference>